<dbReference type="InterPro" id="IPR006143">
    <property type="entry name" value="RND_pump_MFP"/>
</dbReference>
<dbReference type="Pfam" id="PF25876">
    <property type="entry name" value="HH_MFP_RND"/>
    <property type="match status" value="1"/>
</dbReference>
<dbReference type="EMBL" id="JAGHKO010000005">
    <property type="protein sequence ID" value="MBO9203021.1"/>
    <property type="molecule type" value="Genomic_DNA"/>
</dbReference>
<dbReference type="SUPFAM" id="SSF111369">
    <property type="entry name" value="HlyD-like secretion proteins"/>
    <property type="match status" value="1"/>
</dbReference>
<dbReference type="InterPro" id="IPR058626">
    <property type="entry name" value="MdtA-like_b-barrel"/>
</dbReference>
<dbReference type="RefSeq" id="WP_209141077.1">
    <property type="nucleotide sequence ID" value="NZ_JAGHKO010000005.1"/>
</dbReference>
<dbReference type="Pfam" id="PF25944">
    <property type="entry name" value="Beta-barrel_RND"/>
    <property type="match status" value="1"/>
</dbReference>
<dbReference type="Gene3D" id="1.10.287.470">
    <property type="entry name" value="Helix hairpin bin"/>
    <property type="match status" value="1"/>
</dbReference>
<protein>
    <submittedName>
        <fullName evidence="7">Efflux RND transporter periplasmic adaptor subunit</fullName>
    </submittedName>
</protein>
<dbReference type="PROSITE" id="PS51257">
    <property type="entry name" value="PROKAR_LIPOPROTEIN"/>
    <property type="match status" value="1"/>
</dbReference>
<evidence type="ECO:0000259" key="6">
    <source>
        <dbReference type="Pfam" id="PF25989"/>
    </source>
</evidence>
<name>A0ABS3Z0V6_9BACT</name>
<dbReference type="Gene3D" id="2.40.30.170">
    <property type="match status" value="1"/>
</dbReference>
<comment type="similarity">
    <text evidence="1">Belongs to the membrane fusion protein (MFP) (TC 8.A.1) family.</text>
</comment>
<accession>A0ABS3Z0V6</accession>
<sequence>MNKKLSWAIIFTAAGWLLSSCKDDKANSQQAAPPPVPVNVYTVSKGKASYYDQYPATVTALNQVDLRPQVNGYLTGIFFKDGSRVKKGQKLYEIDRQQYVANYQQAQANLQVQQTNLIKAQKDADRYHELEKHDAIAKQTVDYADAALAAAEKQVVAAKANVESVQTGLRYTTIYAPFDGTIGISLAKMGTAVSAGQTLLNTISSDDPMAVDLAIDQKDLYRFAQLQKKNANANDSTFKLILPGQETYPHSGQIYLIDRAVDPQTGTIKARLLFPNKQSELKAGMTANVRILNNANTEKLLIPQKAVVEQMGEYFVYTTDGKTAHQKKVSLGARIGDRIVVNDGVTEGEQVITDGLQKLKEGAPVQLGQSKPASAPTAAK</sequence>
<evidence type="ECO:0000256" key="2">
    <source>
        <dbReference type="SAM" id="Coils"/>
    </source>
</evidence>
<gene>
    <name evidence="7" type="ORF">J7I42_22205</name>
</gene>
<dbReference type="Gene3D" id="2.40.50.100">
    <property type="match status" value="1"/>
</dbReference>
<dbReference type="Pfam" id="PF25989">
    <property type="entry name" value="YknX_C"/>
    <property type="match status" value="1"/>
</dbReference>
<dbReference type="Proteomes" id="UP000677244">
    <property type="component" value="Unassembled WGS sequence"/>
</dbReference>
<reference evidence="7 8" key="1">
    <citation type="submission" date="2021-03" db="EMBL/GenBank/DDBJ databases">
        <title>Assistant Professor.</title>
        <authorList>
            <person name="Huq M.A."/>
        </authorList>
    </citation>
    <scope>NUCLEOTIDE SEQUENCE [LARGE SCALE GENOMIC DNA]</scope>
    <source>
        <strain evidence="7 8">MAH-29</strain>
    </source>
</reference>
<dbReference type="Gene3D" id="2.40.420.20">
    <property type="match status" value="1"/>
</dbReference>
<evidence type="ECO:0000313" key="8">
    <source>
        <dbReference type="Proteomes" id="UP000677244"/>
    </source>
</evidence>
<keyword evidence="8" id="KW-1185">Reference proteome</keyword>
<dbReference type="InterPro" id="IPR058625">
    <property type="entry name" value="MdtA-like_BSH"/>
</dbReference>
<feature type="domain" description="YknX-like C-terminal permuted SH3-like" evidence="6">
    <location>
        <begin position="301"/>
        <end position="366"/>
    </location>
</feature>
<evidence type="ECO:0000313" key="7">
    <source>
        <dbReference type="EMBL" id="MBO9203021.1"/>
    </source>
</evidence>
<evidence type="ECO:0000256" key="1">
    <source>
        <dbReference type="ARBA" id="ARBA00009477"/>
    </source>
</evidence>
<dbReference type="PANTHER" id="PTHR30158">
    <property type="entry name" value="ACRA/E-RELATED COMPONENT OF DRUG EFFLUX TRANSPORTER"/>
    <property type="match status" value="1"/>
</dbReference>
<organism evidence="7 8">
    <name type="scientific">Niastella soli</name>
    <dbReference type="NCBI Taxonomy" id="2821487"/>
    <lineage>
        <taxon>Bacteria</taxon>
        <taxon>Pseudomonadati</taxon>
        <taxon>Bacteroidota</taxon>
        <taxon>Chitinophagia</taxon>
        <taxon>Chitinophagales</taxon>
        <taxon>Chitinophagaceae</taxon>
        <taxon>Niastella</taxon>
    </lineage>
</organism>
<evidence type="ECO:0000259" key="5">
    <source>
        <dbReference type="Pfam" id="PF25944"/>
    </source>
</evidence>
<evidence type="ECO:0000259" key="3">
    <source>
        <dbReference type="Pfam" id="PF25876"/>
    </source>
</evidence>
<keyword evidence="2" id="KW-0175">Coiled coil</keyword>
<dbReference type="InterPro" id="IPR058637">
    <property type="entry name" value="YknX-like_C"/>
</dbReference>
<feature type="domain" description="Multidrug resistance protein MdtA-like beta-barrel" evidence="5">
    <location>
        <begin position="208"/>
        <end position="292"/>
    </location>
</feature>
<dbReference type="Pfam" id="PF25917">
    <property type="entry name" value="BSH_RND"/>
    <property type="match status" value="1"/>
</dbReference>
<feature type="domain" description="Multidrug resistance protein MdtA-like barrel-sandwich hybrid" evidence="4">
    <location>
        <begin position="62"/>
        <end position="201"/>
    </location>
</feature>
<dbReference type="InterPro" id="IPR058624">
    <property type="entry name" value="MdtA-like_HH"/>
</dbReference>
<evidence type="ECO:0000259" key="4">
    <source>
        <dbReference type="Pfam" id="PF25917"/>
    </source>
</evidence>
<dbReference type="NCBIfam" id="TIGR01730">
    <property type="entry name" value="RND_mfp"/>
    <property type="match status" value="1"/>
</dbReference>
<feature type="domain" description="Multidrug resistance protein MdtA-like alpha-helical hairpin" evidence="3">
    <location>
        <begin position="102"/>
        <end position="172"/>
    </location>
</feature>
<feature type="coiled-coil region" evidence="2">
    <location>
        <begin position="96"/>
        <end position="123"/>
    </location>
</feature>
<proteinExistence type="inferred from homology"/>
<comment type="caution">
    <text evidence="7">The sequence shown here is derived from an EMBL/GenBank/DDBJ whole genome shotgun (WGS) entry which is preliminary data.</text>
</comment>